<reference evidence="1 2" key="1">
    <citation type="submission" date="2020-02" db="EMBL/GenBank/DDBJ databases">
        <authorList>
            <person name="Ferguson B K."/>
        </authorList>
    </citation>
    <scope>NUCLEOTIDE SEQUENCE [LARGE SCALE GENOMIC DNA]</scope>
</reference>
<evidence type="ECO:0000313" key="2">
    <source>
        <dbReference type="Proteomes" id="UP000479000"/>
    </source>
</evidence>
<organism evidence="1 2">
    <name type="scientific">Nesidiocoris tenuis</name>
    <dbReference type="NCBI Taxonomy" id="355587"/>
    <lineage>
        <taxon>Eukaryota</taxon>
        <taxon>Metazoa</taxon>
        <taxon>Ecdysozoa</taxon>
        <taxon>Arthropoda</taxon>
        <taxon>Hexapoda</taxon>
        <taxon>Insecta</taxon>
        <taxon>Pterygota</taxon>
        <taxon>Neoptera</taxon>
        <taxon>Paraneoptera</taxon>
        <taxon>Hemiptera</taxon>
        <taxon>Heteroptera</taxon>
        <taxon>Panheteroptera</taxon>
        <taxon>Cimicomorpha</taxon>
        <taxon>Miridae</taxon>
        <taxon>Dicyphina</taxon>
        <taxon>Nesidiocoris</taxon>
    </lineage>
</organism>
<evidence type="ECO:0000313" key="1">
    <source>
        <dbReference type="EMBL" id="CAB0004106.1"/>
    </source>
</evidence>
<proteinExistence type="predicted"/>
<dbReference type="AlphaFoldDB" id="A0A6H5GJX7"/>
<sequence>MTYGSYGCYGTLCVSSVTAASETLDQVKRDSWPDEAVPRMCAFHLSHYSYCVQVV</sequence>
<accession>A0A6H5GJX7</accession>
<dbReference type="Proteomes" id="UP000479000">
    <property type="component" value="Unassembled WGS sequence"/>
</dbReference>
<dbReference type="EMBL" id="CADCXU010014452">
    <property type="protein sequence ID" value="CAB0004106.1"/>
    <property type="molecule type" value="Genomic_DNA"/>
</dbReference>
<keyword evidence="2" id="KW-1185">Reference proteome</keyword>
<protein>
    <submittedName>
        <fullName evidence="1">Uncharacterized protein</fullName>
    </submittedName>
</protein>
<gene>
    <name evidence="1" type="ORF">NTEN_LOCUS9583</name>
</gene>
<name>A0A6H5GJX7_9HEMI</name>